<dbReference type="GO" id="GO:0015288">
    <property type="term" value="F:porin activity"/>
    <property type="evidence" value="ECO:0007669"/>
    <property type="project" value="TreeGrafter"/>
</dbReference>
<evidence type="ECO:0000256" key="5">
    <source>
        <dbReference type="ARBA" id="ARBA00022692"/>
    </source>
</evidence>
<keyword evidence="3" id="KW-0813">Transport</keyword>
<keyword evidence="4" id="KW-1134">Transmembrane beta strand</keyword>
<dbReference type="AlphaFoldDB" id="A0A9X1T4K7"/>
<name>A0A9X1T4K7_9HYPH</name>
<proteinExistence type="inferred from homology"/>
<dbReference type="Gene3D" id="1.20.1600.10">
    <property type="entry name" value="Outer membrane efflux proteins (OEP)"/>
    <property type="match status" value="1"/>
</dbReference>
<evidence type="ECO:0000256" key="7">
    <source>
        <dbReference type="ARBA" id="ARBA00023237"/>
    </source>
</evidence>
<comment type="caution">
    <text evidence="9">The sequence shown here is derived from an EMBL/GenBank/DDBJ whole genome shotgun (WGS) entry which is preliminary data.</text>
</comment>
<dbReference type="GO" id="GO:0015562">
    <property type="term" value="F:efflux transmembrane transporter activity"/>
    <property type="evidence" value="ECO:0007669"/>
    <property type="project" value="InterPro"/>
</dbReference>
<evidence type="ECO:0000256" key="1">
    <source>
        <dbReference type="ARBA" id="ARBA00004442"/>
    </source>
</evidence>
<dbReference type="EMBL" id="JAJUWU010000006">
    <property type="protein sequence ID" value="MCE7027834.1"/>
    <property type="molecule type" value="Genomic_DNA"/>
</dbReference>
<evidence type="ECO:0000256" key="6">
    <source>
        <dbReference type="ARBA" id="ARBA00023136"/>
    </source>
</evidence>
<comment type="similarity">
    <text evidence="2">Belongs to the outer membrane factor (OMF) (TC 1.B.17) family.</text>
</comment>
<dbReference type="InterPro" id="IPR010130">
    <property type="entry name" value="T1SS_OMP_TolC"/>
</dbReference>
<dbReference type="InterPro" id="IPR051906">
    <property type="entry name" value="TolC-like"/>
</dbReference>
<evidence type="ECO:0000256" key="2">
    <source>
        <dbReference type="ARBA" id="ARBA00007613"/>
    </source>
</evidence>
<evidence type="ECO:0000313" key="9">
    <source>
        <dbReference type="EMBL" id="MCE7027834.1"/>
    </source>
</evidence>
<dbReference type="Pfam" id="PF02321">
    <property type="entry name" value="OEP"/>
    <property type="match status" value="2"/>
</dbReference>
<dbReference type="NCBIfam" id="TIGR01844">
    <property type="entry name" value="type_I_sec_TolC"/>
    <property type="match status" value="1"/>
</dbReference>
<evidence type="ECO:0000313" key="10">
    <source>
        <dbReference type="Proteomes" id="UP001139035"/>
    </source>
</evidence>
<feature type="signal peptide" evidence="8">
    <location>
        <begin position="1"/>
        <end position="18"/>
    </location>
</feature>
<gene>
    <name evidence="9" type="ORF">LZD57_07510</name>
</gene>
<reference evidence="9" key="1">
    <citation type="submission" date="2022-01" db="EMBL/GenBank/DDBJ databases">
        <title>Jiella avicenniae sp. nov., a novel endophytic bacterium isolated from bark of Avicennia marina.</title>
        <authorList>
            <person name="Tuo L."/>
        </authorList>
    </citation>
    <scope>NUCLEOTIDE SEQUENCE</scope>
    <source>
        <strain evidence="9">CBK1P-4</strain>
    </source>
</reference>
<dbReference type="PANTHER" id="PTHR30026:SF22">
    <property type="entry name" value="OUTER MEMBRANE EFFLUX PROTEIN"/>
    <property type="match status" value="1"/>
</dbReference>
<dbReference type="GO" id="GO:1990281">
    <property type="term" value="C:efflux pump complex"/>
    <property type="evidence" value="ECO:0007669"/>
    <property type="project" value="TreeGrafter"/>
</dbReference>
<feature type="chain" id="PRO_5040929235" evidence="8">
    <location>
        <begin position="19"/>
        <end position="477"/>
    </location>
</feature>
<comment type="subcellular location">
    <subcellularLocation>
        <location evidence="1">Cell outer membrane</location>
    </subcellularLocation>
</comment>
<evidence type="ECO:0000256" key="4">
    <source>
        <dbReference type="ARBA" id="ARBA00022452"/>
    </source>
</evidence>
<dbReference type="Proteomes" id="UP001139035">
    <property type="component" value="Unassembled WGS sequence"/>
</dbReference>
<keyword evidence="5" id="KW-0812">Transmembrane</keyword>
<keyword evidence="6" id="KW-0472">Membrane</keyword>
<dbReference type="RefSeq" id="WP_233718985.1">
    <property type="nucleotide sequence ID" value="NZ_JAJUWU010000006.1"/>
</dbReference>
<accession>A0A9X1T4K7</accession>
<sequence length="477" mass="50895">MLKKFTLLALLSASVTLAALPQASAETLSGALAKAYSNNQDLNAARAQLRATDETVPQAKAGLRPRVSGVGTLGATTSKTTFGDNLPRQRNTTYSWSTGIQINQTIFDGFQTPNNIRSAKAQVKASQYNLSNTTQNTLLSAVTDYMNVIRDRKIADLRRQNLNFLSEQVRAARARFDVGEGTRTDVAQAESQQALATALLNSALSAVAQSEASYFQDIGDAPQNLAPANAPSRLLPRSVAAAYTLSQRQHPAILATLSSVDAAAYQVKSAEGAFLPQVTLSGDVTNSYAASDTDPNTSSGSGLPGVDIDVRTSNDISATVGAQITIPIYQGGAASSLVRQYKETLGQRRIEVDGTRDQVRAAVASSWAQLEAAKANITGYEAQVRAARLALEGVIEERNVGQRTTLDVLDSQADLISAQILLVGSQRDEVVAAYTLLSSVGLLSLDTLKLAATKYEPNDHYIEVEDKWFGLRTPDGR</sequence>
<keyword evidence="7" id="KW-0998">Cell outer membrane</keyword>
<dbReference type="PANTHER" id="PTHR30026">
    <property type="entry name" value="OUTER MEMBRANE PROTEIN TOLC"/>
    <property type="match status" value="1"/>
</dbReference>
<dbReference type="InterPro" id="IPR003423">
    <property type="entry name" value="OMP_efflux"/>
</dbReference>
<organism evidence="9 10">
    <name type="scientific">Jiella avicenniae</name>
    <dbReference type="NCBI Taxonomy" id="2907202"/>
    <lineage>
        <taxon>Bacteria</taxon>
        <taxon>Pseudomonadati</taxon>
        <taxon>Pseudomonadota</taxon>
        <taxon>Alphaproteobacteria</taxon>
        <taxon>Hyphomicrobiales</taxon>
        <taxon>Aurantimonadaceae</taxon>
        <taxon>Jiella</taxon>
    </lineage>
</organism>
<keyword evidence="10" id="KW-1185">Reference proteome</keyword>
<protein>
    <submittedName>
        <fullName evidence="9">TolC family outer membrane protein</fullName>
    </submittedName>
</protein>
<dbReference type="SUPFAM" id="SSF56954">
    <property type="entry name" value="Outer membrane efflux proteins (OEP)"/>
    <property type="match status" value="1"/>
</dbReference>
<evidence type="ECO:0000256" key="8">
    <source>
        <dbReference type="SAM" id="SignalP"/>
    </source>
</evidence>
<keyword evidence="8" id="KW-0732">Signal</keyword>
<evidence type="ECO:0000256" key="3">
    <source>
        <dbReference type="ARBA" id="ARBA00022448"/>
    </source>
</evidence>
<dbReference type="GO" id="GO:0009279">
    <property type="term" value="C:cell outer membrane"/>
    <property type="evidence" value="ECO:0007669"/>
    <property type="project" value="UniProtKB-SubCell"/>
</dbReference>